<keyword evidence="2" id="KW-1133">Transmembrane helix</keyword>
<dbReference type="Proteomes" id="UP001589894">
    <property type="component" value="Unassembled WGS sequence"/>
</dbReference>
<dbReference type="RefSeq" id="WP_377342806.1">
    <property type="nucleotide sequence ID" value="NZ_JBHLUE010000026.1"/>
</dbReference>
<sequence>MLPSRLTRRLRGTLWLVPLLCILAGVLVSALTVTVDRRVDHTLVPAWLTGSPTDAQTVLSTIATATVTLTTLVLTVTLVAIQLAMGQFSPRIVRALLHDRSSQLAVGLFTATFVHTLLVLREIDDRSGRVPGVSLVVAYLLMFASIVTLVLYVDHAGQSLRPGGLIDLVGNTTRAQLNKEYPQEAAAPPDDIVTASAPGILLSVDRARLVETARRTDSLIELIPMVGDFVCAGAPLLRVHGGRRPPVRQVLRHVVLGSERIHEEDPSYGLRKLVDVAERGIAEPFLDPTTTKQALDRLHDCLRHLAAREFPDGLHRDAQGTLRFIEPVMSWAGYVRLAFDEVRLAGVRSPQVSRRIMAALVDLESVARPERRAPLRRQRMLLESAVHRAYEDQEDAAAALMPDQQGLGSGPDMVQRRPDRPVDDPRKS</sequence>
<name>A0ABV6P5E5_9ACTN</name>
<keyword evidence="2" id="KW-0812">Transmembrane</keyword>
<evidence type="ECO:0000256" key="2">
    <source>
        <dbReference type="SAM" id="Phobius"/>
    </source>
</evidence>
<feature type="transmembrane region" description="Helical" evidence="2">
    <location>
        <begin position="55"/>
        <end position="81"/>
    </location>
</feature>
<gene>
    <name evidence="3" type="ORF">ACFFHU_25625</name>
</gene>
<keyword evidence="4" id="KW-1185">Reference proteome</keyword>
<organism evidence="3 4">
    <name type="scientific">Plantactinospora siamensis</name>
    <dbReference type="NCBI Taxonomy" id="555372"/>
    <lineage>
        <taxon>Bacteria</taxon>
        <taxon>Bacillati</taxon>
        <taxon>Actinomycetota</taxon>
        <taxon>Actinomycetes</taxon>
        <taxon>Micromonosporales</taxon>
        <taxon>Micromonosporaceae</taxon>
        <taxon>Plantactinospora</taxon>
    </lineage>
</organism>
<feature type="region of interest" description="Disordered" evidence="1">
    <location>
        <begin position="394"/>
        <end position="428"/>
    </location>
</feature>
<keyword evidence="2" id="KW-0472">Membrane</keyword>
<evidence type="ECO:0000313" key="3">
    <source>
        <dbReference type="EMBL" id="MFC0567503.1"/>
    </source>
</evidence>
<accession>A0ABV6P5E5</accession>
<dbReference type="Pfam" id="PF10011">
    <property type="entry name" value="DUF2254"/>
    <property type="match status" value="1"/>
</dbReference>
<evidence type="ECO:0000256" key="1">
    <source>
        <dbReference type="SAM" id="MobiDB-lite"/>
    </source>
</evidence>
<feature type="compositionally biased region" description="Basic and acidic residues" evidence="1">
    <location>
        <begin position="414"/>
        <end position="428"/>
    </location>
</feature>
<proteinExistence type="predicted"/>
<dbReference type="EMBL" id="JBHLUE010000026">
    <property type="protein sequence ID" value="MFC0567503.1"/>
    <property type="molecule type" value="Genomic_DNA"/>
</dbReference>
<reference evidence="3 4" key="1">
    <citation type="submission" date="2024-09" db="EMBL/GenBank/DDBJ databases">
        <authorList>
            <person name="Sun Q."/>
            <person name="Mori K."/>
        </authorList>
    </citation>
    <scope>NUCLEOTIDE SEQUENCE [LARGE SCALE GENOMIC DNA]</scope>
    <source>
        <strain evidence="3 4">TBRC 2205</strain>
    </source>
</reference>
<comment type="caution">
    <text evidence="3">The sequence shown here is derived from an EMBL/GenBank/DDBJ whole genome shotgun (WGS) entry which is preliminary data.</text>
</comment>
<evidence type="ECO:0000313" key="4">
    <source>
        <dbReference type="Proteomes" id="UP001589894"/>
    </source>
</evidence>
<dbReference type="InterPro" id="IPR018723">
    <property type="entry name" value="DUF2254_membrane"/>
</dbReference>
<feature type="transmembrane region" description="Helical" evidence="2">
    <location>
        <begin position="102"/>
        <end position="120"/>
    </location>
</feature>
<protein>
    <submittedName>
        <fullName evidence="3">DUF2254 domain-containing protein</fullName>
    </submittedName>
</protein>
<feature type="transmembrane region" description="Helical" evidence="2">
    <location>
        <begin position="132"/>
        <end position="153"/>
    </location>
</feature>
<feature type="transmembrane region" description="Helical" evidence="2">
    <location>
        <begin position="12"/>
        <end position="35"/>
    </location>
</feature>